<name>A0A0J8V9B2_9GAMM</name>
<comment type="caution">
    <text evidence="1">The sequence shown here is derived from an EMBL/GenBank/DDBJ whole genome shotgun (WGS) entry which is preliminary data.</text>
</comment>
<sequence length="108" mass="11823">MNDRTVKQQTHAPTPEQYPLALAISKEIESLECLGCVSVDISEDYSQIMINHDDAKQGLTLQWSRDCYITECDGRTDISGVAIRSASCAGIFAFAYDISLSLCASKAK</sequence>
<evidence type="ECO:0000313" key="2">
    <source>
        <dbReference type="Proteomes" id="UP000240481"/>
    </source>
</evidence>
<gene>
    <name evidence="1" type="ORF">C9I94_17325</name>
</gene>
<dbReference type="Proteomes" id="UP000240481">
    <property type="component" value="Unassembled WGS sequence"/>
</dbReference>
<organism evidence="1 2">
    <name type="scientific">Photobacterium swingsii</name>
    <dbReference type="NCBI Taxonomy" id="680026"/>
    <lineage>
        <taxon>Bacteria</taxon>
        <taxon>Pseudomonadati</taxon>
        <taxon>Pseudomonadota</taxon>
        <taxon>Gammaproteobacteria</taxon>
        <taxon>Vibrionales</taxon>
        <taxon>Vibrionaceae</taxon>
        <taxon>Photobacterium</taxon>
    </lineage>
</organism>
<dbReference type="RefSeq" id="WP_048899312.1">
    <property type="nucleotide sequence ID" value="NZ_AP024853.1"/>
</dbReference>
<proteinExistence type="predicted"/>
<dbReference type="AlphaFoldDB" id="A0A0J8V9B2"/>
<dbReference type="OrthoDB" id="9962370at2"/>
<dbReference type="EMBL" id="PYLZ01000010">
    <property type="protein sequence ID" value="PSW22945.1"/>
    <property type="molecule type" value="Genomic_DNA"/>
</dbReference>
<protein>
    <submittedName>
        <fullName evidence="1">Uncharacterized protein</fullName>
    </submittedName>
</protein>
<accession>A0A0J8V9B2</accession>
<keyword evidence="2" id="KW-1185">Reference proteome</keyword>
<evidence type="ECO:0000313" key="1">
    <source>
        <dbReference type="EMBL" id="PSW22945.1"/>
    </source>
</evidence>
<reference evidence="1 2" key="1">
    <citation type="submission" date="2018-01" db="EMBL/GenBank/DDBJ databases">
        <title>Whole genome sequencing of Histamine producing bacteria.</title>
        <authorList>
            <person name="Butler K."/>
        </authorList>
    </citation>
    <scope>NUCLEOTIDE SEQUENCE [LARGE SCALE GENOMIC DNA]</scope>
    <source>
        <strain evidence="1 2">DSM 24669</strain>
    </source>
</reference>